<gene>
    <name evidence="2" type="ORF">NDU88_001807</name>
</gene>
<evidence type="ECO:0000256" key="1">
    <source>
        <dbReference type="SAM" id="MobiDB-lite"/>
    </source>
</evidence>
<feature type="compositionally biased region" description="Polar residues" evidence="1">
    <location>
        <begin position="115"/>
        <end position="130"/>
    </location>
</feature>
<evidence type="ECO:0000313" key="3">
    <source>
        <dbReference type="Proteomes" id="UP001066276"/>
    </source>
</evidence>
<reference evidence="2" key="1">
    <citation type="journal article" date="2022" name="bioRxiv">
        <title>Sequencing and chromosome-scale assembly of the giantPleurodeles waltlgenome.</title>
        <authorList>
            <person name="Brown T."/>
            <person name="Elewa A."/>
            <person name="Iarovenko S."/>
            <person name="Subramanian E."/>
            <person name="Araus A.J."/>
            <person name="Petzold A."/>
            <person name="Susuki M."/>
            <person name="Suzuki K.-i.T."/>
            <person name="Hayashi T."/>
            <person name="Toyoda A."/>
            <person name="Oliveira C."/>
            <person name="Osipova E."/>
            <person name="Leigh N.D."/>
            <person name="Simon A."/>
            <person name="Yun M.H."/>
        </authorList>
    </citation>
    <scope>NUCLEOTIDE SEQUENCE</scope>
    <source>
        <strain evidence="2">20211129_DDA</strain>
        <tissue evidence="2">Liver</tissue>
    </source>
</reference>
<proteinExistence type="predicted"/>
<dbReference type="AlphaFoldDB" id="A0AAV7Q756"/>
<organism evidence="2 3">
    <name type="scientific">Pleurodeles waltl</name>
    <name type="common">Iberian ribbed newt</name>
    <dbReference type="NCBI Taxonomy" id="8319"/>
    <lineage>
        <taxon>Eukaryota</taxon>
        <taxon>Metazoa</taxon>
        <taxon>Chordata</taxon>
        <taxon>Craniata</taxon>
        <taxon>Vertebrata</taxon>
        <taxon>Euteleostomi</taxon>
        <taxon>Amphibia</taxon>
        <taxon>Batrachia</taxon>
        <taxon>Caudata</taxon>
        <taxon>Salamandroidea</taxon>
        <taxon>Salamandridae</taxon>
        <taxon>Pleurodelinae</taxon>
        <taxon>Pleurodeles</taxon>
    </lineage>
</organism>
<comment type="caution">
    <text evidence="2">The sequence shown here is derived from an EMBL/GenBank/DDBJ whole genome shotgun (WGS) entry which is preliminary data.</text>
</comment>
<dbReference type="Proteomes" id="UP001066276">
    <property type="component" value="Chromosome 6"/>
</dbReference>
<evidence type="ECO:0000313" key="2">
    <source>
        <dbReference type="EMBL" id="KAJ1135367.1"/>
    </source>
</evidence>
<feature type="region of interest" description="Disordered" evidence="1">
    <location>
        <begin position="115"/>
        <end position="172"/>
    </location>
</feature>
<name>A0AAV7Q756_PLEWA</name>
<keyword evidence="3" id="KW-1185">Reference proteome</keyword>
<dbReference type="EMBL" id="JANPWB010000010">
    <property type="protein sequence ID" value="KAJ1135367.1"/>
    <property type="molecule type" value="Genomic_DNA"/>
</dbReference>
<protein>
    <submittedName>
        <fullName evidence="2">Uncharacterized protein</fullName>
    </submittedName>
</protein>
<accession>A0AAV7Q756</accession>
<sequence>MLRASFLIPQRYFLPGCAGLAPTLPADRAFRRALSAHGRFVRCTVAYSPPGREETAPQRPLQVPWGCAPCLVPHSPVLLPRYGCRARTVTAGGLRTPLRPQHTRALYPMHCSVFSAKSGQDRPSTSSSGKRWSRRQDRVTTRVPGLGDGRKPRSSRLQRGPPRSGIGLPLVPLDPRRLRVPTLQVDVPRKWAVFKD</sequence>